<evidence type="ECO:0000313" key="2">
    <source>
        <dbReference type="Proteomes" id="UP000276407"/>
    </source>
</evidence>
<accession>A0AAD0UTV7</accession>
<organism evidence="1 2">
    <name type="scientific">Leptospira kmetyi</name>
    <dbReference type="NCBI Taxonomy" id="408139"/>
    <lineage>
        <taxon>Bacteria</taxon>
        <taxon>Pseudomonadati</taxon>
        <taxon>Spirochaetota</taxon>
        <taxon>Spirochaetia</taxon>
        <taxon>Leptospirales</taxon>
        <taxon>Leptospiraceae</taxon>
        <taxon>Leptospira</taxon>
    </lineage>
</organism>
<dbReference type="Proteomes" id="UP000276407">
    <property type="component" value="Chromosome 1"/>
</dbReference>
<proteinExistence type="predicted"/>
<reference evidence="1 2" key="1">
    <citation type="submission" date="2018-11" db="EMBL/GenBank/DDBJ databases">
        <title>Complete genome sequence of Leptospira kmetyi isolate LS 001/16 from soil sample associated with a leptospirosis patient in Kelantan.</title>
        <authorList>
            <person name="Muhammad Yusoff F."/>
            <person name="Muhammad Yusoff S."/>
            <person name="Ahmad M.N."/>
            <person name="Yusof N.Y."/>
            <person name="Aziah I."/>
        </authorList>
    </citation>
    <scope>NUCLEOTIDE SEQUENCE [LARGE SCALE GENOMIC DNA]</scope>
    <source>
        <strain evidence="1 2">LS 001/16</strain>
    </source>
</reference>
<gene>
    <name evidence="1" type="ORF">EFP84_04875</name>
</gene>
<protein>
    <submittedName>
        <fullName evidence="1">Sigma-70 family RNA polymerase sigma factor</fullName>
    </submittedName>
</protein>
<dbReference type="EMBL" id="CP033614">
    <property type="protein sequence ID" value="AYV57389.1"/>
    <property type="molecule type" value="Genomic_DNA"/>
</dbReference>
<dbReference type="AlphaFoldDB" id="A0AAD0UTV7"/>
<sequence>MYKKSEQDRIFINSYLEYKNSGNSDALIEQAGFWIGKIATRKFSLSEDGKSEALIRFIQKIEYFSEIYEKGKYLNFPAFAIVFLKNLVLNQWKKEIQNRKHEPGFLDPDSLIGPAFYSSEIETETSAHRIVLNEILKNFDPRGVLILKLKHNLFLERREILLLKSILSVSGNSISDFLKERMEKRFFARRRELDLLERMEVSHQILFSERRNARDRSSKSKLKLKRKLLRIETIYTYDEISFWFSWKASFIKKLYLQTMNSLKDAGSDLKFVVIPEEEEQKAA</sequence>
<dbReference type="KEGG" id="lkm:EFP84_04875"/>
<name>A0AAD0UTV7_9LEPT</name>
<dbReference type="RefSeq" id="WP_123180287.1">
    <property type="nucleotide sequence ID" value="NZ_CP033614.1"/>
</dbReference>
<evidence type="ECO:0000313" key="1">
    <source>
        <dbReference type="EMBL" id="AYV57389.1"/>
    </source>
</evidence>